<keyword evidence="2" id="KW-1185">Reference proteome</keyword>
<reference evidence="2" key="1">
    <citation type="submission" date="2015-07" db="EMBL/GenBank/DDBJ databases">
        <title>Genome sequencing of Sunxiuqinia dokdonensis strain SK.</title>
        <authorList>
            <person name="Ahn S."/>
            <person name="Kim B.-C."/>
        </authorList>
    </citation>
    <scope>NUCLEOTIDE SEQUENCE [LARGE SCALE GENOMIC DNA]</scope>
    <source>
        <strain evidence="2">SK</strain>
    </source>
</reference>
<name>A0A0L8V4C2_9BACT</name>
<dbReference type="AlphaFoldDB" id="A0A0L8V4C2"/>
<proteinExistence type="predicted"/>
<evidence type="ECO:0000313" key="1">
    <source>
        <dbReference type="EMBL" id="KOH43274.1"/>
    </source>
</evidence>
<organism evidence="1 2">
    <name type="scientific">Sunxiuqinia dokdonensis</name>
    <dbReference type="NCBI Taxonomy" id="1409788"/>
    <lineage>
        <taxon>Bacteria</taxon>
        <taxon>Pseudomonadati</taxon>
        <taxon>Bacteroidota</taxon>
        <taxon>Bacteroidia</taxon>
        <taxon>Marinilabiliales</taxon>
        <taxon>Prolixibacteraceae</taxon>
        <taxon>Sunxiuqinia</taxon>
    </lineage>
</organism>
<dbReference type="EMBL" id="LGIA01000193">
    <property type="protein sequence ID" value="KOH43274.1"/>
    <property type="molecule type" value="Genomic_DNA"/>
</dbReference>
<evidence type="ECO:0000313" key="2">
    <source>
        <dbReference type="Proteomes" id="UP000036958"/>
    </source>
</evidence>
<dbReference type="Proteomes" id="UP000036958">
    <property type="component" value="Unassembled WGS sequence"/>
</dbReference>
<accession>A0A0L8V4C2</accession>
<protein>
    <submittedName>
        <fullName evidence="1">Uncharacterized protein</fullName>
    </submittedName>
</protein>
<sequence length="42" mass="5140">MQICVVPKLDKRLLFLLNLDQETPEYQLRNDLSYDKNLFILW</sequence>
<gene>
    <name evidence="1" type="ORF">NC99_39040</name>
</gene>
<comment type="caution">
    <text evidence="1">The sequence shown here is derived from an EMBL/GenBank/DDBJ whole genome shotgun (WGS) entry which is preliminary data.</text>
</comment>